<gene>
    <name evidence="1" type="ORF">JGU71_28155</name>
</gene>
<proteinExistence type="predicted"/>
<comment type="caution">
    <text evidence="1">The sequence shown here is derived from an EMBL/GenBank/DDBJ whole genome shotgun (WGS) entry which is preliminary data.</text>
</comment>
<reference evidence="1" key="1">
    <citation type="submission" date="2020-12" db="EMBL/GenBank/DDBJ databases">
        <title>Antrihabitans popcorni sp. nov. and Antrihabitans auranticaus sp. nov., isolated from a larva cave.</title>
        <authorList>
            <person name="Lee S.D."/>
            <person name="Kim I.S."/>
        </authorList>
    </citation>
    <scope>NUCLEOTIDE SEQUENCE</scope>
    <source>
        <strain evidence="1">YC3-6</strain>
    </source>
</reference>
<protein>
    <submittedName>
        <fullName evidence="1">Uncharacterized protein</fullName>
    </submittedName>
</protein>
<evidence type="ECO:0000313" key="2">
    <source>
        <dbReference type="Proteomes" id="UP000655868"/>
    </source>
</evidence>
<dbReference type="RefSeq" id="WP_199708472.1">
    <property type="nucleotide sequence ID" value="NZ_JAEMNV010000014.1"/>
</dbReference>
<evidence type="ECO:0000313" key="1">
    <source>
        <dbReference type="EMBL" id="MBJ8342769.1"/>
    </source>
</evidence>
<dbReference type="Proteomes" id="UP000655868">
    <property type="component" value="Unassembled WGS sequence"/>
</dbReference>
<dbReference type="AlphaFoldDB" id="A0A934NWX8"/>
<sequence length="98" mass="10719">MSTARVHIESVGGYNGDARCFELDPPFVDPDTAQEIQYVVVDVIKAYRGHSFSQAIVFAANDKGRPLGPSMRAIADYSHPWQATHWPVLTLLGYAVAG</sequence>
<name>A0A934NWX8_9NOCA</name>
<keyword evidence="2" id="KW-1185">Reference proteome</keyword>
<organism evidence="1 2">
    <name type="scientific">Antrihabitans stalagmiti</name>
    <dbReference type="NCBI Taxonomy" id="2799499"/>
    <lineage>
        <taxon>Bacteria</taxon>
        <taxon>Bacillati</taxon>
        <taxon>Actinomycetota</taxon>
        <taxon>Actinomycetes</taxon>
        <taxon>Mycobacteriales</taxon>
        <taxon>Nocardiaceae</taxon>
        <taxon>Antrihabitans</taxon>
    </lineage>
</organism>
<dbReference type="EMBL" id="JAEMNV010000014">
    <property type="protein sequence ID" value="MBJ8342769.1"/>
    <property type="molecule type" value="Genomic_DNA"/>
</dbReference>
<accession>A0A934NWX8</accession>